<dbReference type="GO" id="GO:1901982">
    <property type="term" value="F:maltose binding"/>
    <property type="evidence" value="ECO:0007669"/>
    <property type="project" value="TreeGrafter"/>
</dbReference>
<dbReference type="PANTHER" id="PTHR30061:SF50">
    <property type="entry name" value="MALTOSE_MALTODEXTRIN-BINDING PERIPLASMIC PROTEIN"/>
    <property type="match status" value="1"/>
</dbReference>
<dbReference type="Pfam" id="PF13416">
    <property type="entry name" value="SBP_bac_8"/>
    <property type="match status" value="1"/>
</dbReference>
<dbReference type="OrthoDB" id="9780991at2"/>
<dbReference type="PANTHER" id="PTHR30061">
    <property type="entry name" value="MALTOSE-BINDING PERIPLASMIC PROTEIN"/>
    <property type="match status" value="1"/>
</dbReference>
<dbReference type="Proteomes" id="UP000294739">
    <property type="component" value="Unassembled WGS sequence"/>
</dbReference>
<organism evidence="5 6">
    <name type="scientific">Jiangella asiatica</name>
    <dbReference type="NCBI Taxonomy" id="2530372"/>
    <lineage>
        <taxon>Bacteria</taxon>
        <taxon>Bacillati</taxon>
        <taxon>Actinomycetota</taxon>
        <taxon>Actinomycetes</taxon>
        <taxon>Jiangellales</taxon>
        <taxon>Jiangellaceae</taxon>
        <taxon>Jiangella</taxon>
    </lineage>
</organism>
<evidence type="ECO:0000256" key="4">
    <source>
        <dbReference type="SAM" id="SignalP"/>
    </source>
</evidence>
<sequence length="419" mass="45278">MEERDPMHRRRRSRTLALAAVGGMLMAACGSGDDATEASDGLVVWYYFSGGPAEALEKQHELWAEAHPDVPVEYVQIPFEQLPSRLLATASTEDGPDVVLHNVPVDFPALAGAGVLADLTDYWNESEVAEQLPDNAAWRSDDKVYTVMSYTNLLGLYYNQNILDEYDLAPPESVTEFEAAMQTVAADGKYVPLAMAGAAGTAGAWNFMPLLLGRGVDYCNLEGEIVHEEFERLQRWTEQGFVPRDTSTWIGPDAWQQFFGGDVAFGINGNWNLGDARGAEWIGTARFPAGPDGSHVFLGGEGLGIGAFSDQQDLAWEYIETAWLSDEASLINFNTSGQIPTRTDLAEHQDLREDALVRPFVAAAGDSGAWPMNEQTAAMQQAMGAAVSAVISGQKSAEQAADDVIAEVADAREQGGSTC</sequence>
<dbReference type="Gene3D" id="3.40.190.10">
    <property type="entry name" value="Periplasmic binding protein-like II"/>
    <property type="match status" value="1"/>
</dbReference>
<evidence type="ECO:0000256" key="1">
    <source>
        <dbReference type="ARBA" id="ARBA00008520"/>
    </source>
</evidence>
<evidence type="ECO:0000256" key="3">
    <source>
        <dbReference type="ARBA" id="ARBA00022729"/>
    </source>
</evidence>
<evidence type="ECO:0000313" key="6">
    <source>
        <dbReference type="Proteomes" id="UP000294739"/>
    </source>
</evidence>
<gene>
    <name evidence="5" type="ORF">E1269_18905</name>
</gene>
<feature type="chain" id="PRO_5020435557" evidence="4">
    <location>
        <begin position="28"/>
        <end position="419"/>
    </location>
</feature>
<dbReference type="SUPFAM" id="SSF53850">
    <property type="entry name" value="Periplasmic binding protein-like II"/>
    <property type="match status" value="1"/>
</dbReference>
<protein>
    <submittedName>
        <fullName evidence="5">Carbohydrate ABC transporter substrate-binding protein</fullName>
    </submittedName>
</protein>
<dbReference type="GO" id="GO:0015768">
    <property type="term" value="P:maltose transport"/>
    <property type="evidence" value="ECO:0007669"/>
    <property type="project" value="TreeGrafter"/>
</dbReference>
<evidence type="ECO:0000313" key="5">
    <source>
        <dbReference type="EMBL" id="TDE08010.1"/>
    </source>
</evidence>
<dbReference type="AlphaFoldDB" id="A0A4R5D7Y9"/>
<dbReference type="InterPro" id="IPR006059">
    <property type="entry name" value="SBP"/>
</dbReference>
<accession>A0A4R5D7Y9</accession>
<comment type="caution">
    <text evidence="5">The sequence shown here is derived from an EMBL/GenBank/DDBJ whole genome shotgun (WGS) entry which is preliminary data.</text>
</comment>
<dbReference type="EMBL" id="SMKZ01000028">
    <property type="protein sequence ID" value="TDE08010.1"/>
    <property type="molecule type" value="Genomic_DNA"/>
</dbReference>
<reference evidence="5 6" key="1">
    <citation type="submission" date="2019-03" db="EMBL/GenBank/DDBJ databases">
        <title>Draft genome sequences of novel Actinobacteria.</title>
        <authorList>
            <person name="Sahin N."/>
            <person name="Ay H."/>
            <person name="Saygin H."/>
        </authorList>
    </citation>
    <scope>NUCLEOTIDE SEQUENCE [LARGE SCALE GENOMIC DNA]</scope>
    <source>
        <strain evidence="5 6">5K138</strain>
    </source>
</reference>
<keyword evidence="6" id="KW-1185">Reference proteome</keyword>
<dbReference type="InParanoid" id="A0A4R5D7Y9"/>
<feature type="signal peptide" evidence="4">
    <location>
        <begin position="1"/>
        <end position="27"/>
    </location>
</feature>
<evidence type="ECO:0000256" key="2">
    <source>
        <dbReference type="ARBA" id="ARBA00022448"/>
    </source>
</evidence>
<proteinExistence type="inferred from homology"/>
<keyword evidence="2" id="KW-0813">Transport</keyword>
<comment type="similarity">
    <text evidence="1">Belongs to the bacterial solute-binding protein 1 family.</text>
</comment>
<dbReference type="GO" id="GO:0055052">
    <property type="term" value="C:ATP-binding cassette (ABC) transporter complex, substrate-binding subunit-containing"/>
    <property type="evidence" value="ECO:0007669"/>
    <property type="project" value="TreeGrafter"/>
</dbReference>
<keyword evidence="3 4" id="KW-0732">Signal</keyword>
<dbReference type="GO" id="GO:0042956">
    <property type="term" value="P:maltodextrin transmembrane transport"/>
    <property type="evidence" value="ECO:0007669"/>
    <property type="project" value="TreeGrafter"/>
</dbReference>
<name>A0A4R5D7Y9_9ACTN</name>
<dbReference type="PROSITE" id="PS51257">
    <property type="entry name" value="PROKAR_LIPOPROTEIN"/>
    <property type="match status" value="1"/>
</dbReference>